<sequence>MYHSLHNGTGTPEAGYRNNAKQRPVPYFLFAFDSARSKAVRAPDMVLSIFVCLQLDHRLLDRIQQQLGF</sequence>
<keyword evidence="1" id="KW-0614">Plasmid</keyword>
<geneLocation type="plasmid" evidence="1">
    <name>pD920-IMP</name>
</geneLocation>
<protein>
    <submittedName>
        <fullName evidence="1">Uncharacterized protein</fullName>
    </submittedName>
</protein>
<proteinExistence type="predicted"/>
<dbReference type="EMBL" id="MH909328">
    <property type="protein sequence ID" value="QBQ66357.1"/>
    <property type="molecule type" value="Genomic_DNA"/>
</dbReference>
<evidence type="ECO:0000313" key="1">
    <source>
        <dbReference type="EMBL" id="QBQ66357.1"/>
    </source>
</evidence>
<organism evidence="1">
    <name type="scientific">Klebsiella pneumoniae</name>
    <dbReference type="NCBI Taxonomy" id="573"/>
    <lineage>
        <taxon>Bacteria</taxon>
        <taxon>Pseudomonadati</taxon>
        <taxon>Pseudomonadota</taxon>
        <taxon>Gammaproteobacteria</taxon>
        <taxon>Enterobacterales</taxon>
        <taxon>Enterobacteriaceae</taxon>
        <taxon>Klebsiella/Raoultella group</taxon>
        <taxon>Klebsiella</taxon>
        <taxon>Klebsiella pneumoniae complex</taxon>
    </lineage>
</organism>
<name>A0A482LY63_KLEPN</name>
<reference evidence="1" key="1">
    <citation type="submission" date="2018-09" db="EMBL/GenBank/DDBJ databases">
        <authorList>
            <person name="Zhou D."/>
        </authorList>
    </citation>
    <scope>NUCLEOTIDE SEQUENCE</scope>
    <source>
        <strain evidence="1">D920</strain>
        <plasmid evidence="1">pD920-IMP</plasmid>
    </source>
</reference>
<accession>A0A482LY63</accession>
<dbReference type="AlphaFoldDB" id="A0A482LY63"/>